<dbReference type="OrthoDB" id="5078891at2759"/>
<accession>A0A8K0WCI3</accession>
<dbReference type="Proteomes" id="UP000813427">
    <property type="component" value="Unassembled WGS sequence"/>
</dbReference>
<evidence type="ECO:0000313" key="2">
    <source>
        <dbReference type="Proteomes" id="UP000813427"/>
    </source>
</evidence>
<reference evidence="1" key="1">
    <citation type="journal article" date="2021" name="Nat. Commun.">
        <title>Genetic determinants of endophytism in the Arabidopsis root mycobiome.</title>
        <authorList>
            <person name="Mesny F."/>
            <person name="Miyauchi S."/>
            <person name="Thiergart T."/>
            <person name="Pickel B."/>
            <person name="Atanasova L."/>
            <person name="Karlsson M."/>
            <person name="Huettel B."/>
            <person name="Barry K.W."/>
            <person name="Haridas S."/>
            <person name="Chen C."/>
            <person name="Bauer D."/>
            <person name="Andreopoulos W."/>
            <person name="Pangilinan J."/>
            <person name="LaButti K."/>
            <person name="Riley R."/>
            <person name="Lipzen A."/>
            <person name="Clum A."/>
            <person name="Drula E."/>
            <person name="Henrissat B."/>
            <person name="Kohler A."/>
            <person name="Grigoriev I.V."/>
            <person name="Martin F.M."/>
            <person name="Hacquard S."/>
        </authorList>
    </citation>
    <scope>NUCLEOTIDE SEQUENCE</scope>
    <source>
        <strain evidence="1">MPI-SDFR-AT-0068</strain>
    </source>
</reference>
<comment type="caution">
    <text evidence="1">The sequence shown here is derived from an EMBL/GenBank/DDBJ whole genome shotgun (WGS) entry which is preliminary data.</text>
</comment>
<evidence type="ECO:0008006" key="3">
    <source>
        <dbReference type="Google" id="ProtNLM"/>
    </source>
</evidence>
<organism evidence="1 2">
    <name type="scientific">Fusarium tricinctum</name>
    <dbReference type="NCBI Taxonomy" id="61284"/>
    <lineage>
        <taxon>Eukaryota</taxon>
        <taxon>Fungi</taxon>
        <taxon>Dikarya</taxon>
        <taxon>Ascomycota</taxon>
        <taxon>Pezizomycotina</taxon>
        <taxon>Sordariomycetes</taxon>
        <taxon>Hypocreomycetidae</taxon>
        <taxon>Hypocreales</taxon>
        <taxon>Nectriaceae</taxon>
        <taxon>Fusarium</taxon>
        <taxon>Fusarium tricinctum species complex</taxon>
    </lineage>
</organism>
<dbReference type="AlphaFoldDB" id="A0A8K0WCI3"/>
<gene>
    <name evidence="1" type="ORF">BKA59DRAFT_452584</name>
</gene>
<name>A0A8K0WCI3_9HYPO</name>
<keyword evidence="2" id="KW-1185">Reference proteome</keyword>
<proteinExistence type="predicted"/>
<evidence type="ECO:0000313" key="1">
    <source>
        <dbReference type="EMBL" id="KAH7251339.1"/>
    </source>
</evidence>
<dbReference type="EMBL" id="JAGPXF010000003">
    <property type="protein sequence ID" value="KAH7251339.1"/>
    <property type="molecule type" value="Genomic_DNA"/>
</dbReference>
<sequence>MSAAMVPEPIISLGQMPNEVLLEIATHMPHMTQKSMDGITRTSQRFRLIFLRRYIGQITFIGSMKQISRRLAAFNAVHASSTGPIWSYVRTVRFYISSATEAPNPYFPDTTIPGLVGDFLSKVAAVKEVSVYMTKPPPGQTTFQEFLGDTNSSWTGFPKLKLTNSDAKIIDAAIHLCPQSALQVIRLPLYPNSAELRLLTSQCPNLKRLHIDVPGRFYSDPNARGNWLVDDICGAFVHLKWLVLGGIFDSDIERLSSWAIKRIIAALNSAPSLVCFAFKVPSNTDTSYMDALEQILTSVPKLKSSVSSLTIHILPRD</sequence>
<protein>
    <recommendedName>
        <fullName evidence="3">F-box domain-containing protein</fullName>
    </recommendedName>
</protein>